<dbReference type="GO" id="GO:0005524">
    <property type="term" value="F:ATP binding"/>
    <property type="evidence" value="ECO:0007669"/>
    <property type="project" value="UniProtKB-UniRule"/>
</dbReference>
<proteinExistence type="inferred from homology"/>
<keyword evidence="8" id="KW-1003">Cell membrane</keyword>
<evidence type="ECO:0000256" key="9">
    <source>
        <dbReference type="RuleBase" id="RU003656"/>
    </source>
</evidence>
<evidence type="ECO:0000256" key="6">
    <source>
        <dbReference type="ARBA" id="ARBA00023196"/>
    </source>
</evidence>
<dbReference type="InterPro" id="IPR036771">
    <property type="entry name" value="ATPsynth_dsu/esu_N"/>
</dbReference>
<evidence type="ECO:0000256" key="8">
    <source>
        <dbReference type="HAMAP-Rule" id="MF_00530"/>
    </source>
</evidence>
<evidence type="ECO:0000313" key="11">
    <source>
        <dbReference type="EMBL" id="MTB72257.1"/>
    </source>
</evidence>
<keyword evidence="12" id="KW-1185">Reference proteome</keyword>
<evidence type="ECO:0000256" key="5">
    <source>
        <dbReference type="ARBA" id="ARBA00023136"/>
    </source>
</evidence>
<dbReference type="AlphaFoldDB" id="A0A6I3IEY9"/>
<evidence type="ECO:0000256" key="4">
    <source>
        <dbReference type="ARBA" id="ARBA00023065"/>
    </source>
</evidence>
<evidence type="ECO:0000256" key="7">
    <source>
        <dbReference type="ARBA" id="ARBA00023310"/>
    </source>
</evidence>
<dbReference type="EMBL" id="WLVL01000037">
    <property type="protein sequence ID" value="MTB72257.1"/>
    <property type="molecule type" value="Genomic_DNA"/>
</dbReference>
<name>A0A6I3IEY9_9MICO</name>
<feature type="domain" description="ATP synthase F1 complex delta/epsilon subunit N-terminal" evidence="10">
    <location>
        <begin position="3"/>
        <end position="80"/>
    </location>
</feature>
<dbReference type="PANTHER" id="PTHR13822">
    <property type="entry name" value="ATP SYNTHASE DELTA/EPSILON CHAIN"/>
    <property type="match status" value="1"/>
</dbReference>
<dbReference type="HAMAP" id="MF_00530">
    <property type="entry name" value="ATP_synth_epsil_bac"/>
    <property type="match status" value="1"/>
</dbReference>
<evidence type="ECO:0000256" key="3">
    <source>
        <dbReference type="ARBA" id="ARBA00022448"/>
    </source>
</evidence>
<dbReference type="InterPro" id="IPR001469">
    <property type="entry name" value="ATP_synth_F1_dsu/esu"/>
</dbReference>
<dbReference type="GO" id="GO:0045259">
    <property type="term" value="C:proton-transporting ATP synthase complex"/>
    <property type="evidence" value="ECO:0007669"/>
    <property type="project" value="UniProtKB-KW"/>
</dbReference>
<keyword evidence="4 8" id="KW-0406">Ion transport</keyword>
<accession>A0A6I3IEY9</accession>
<comment type="subcellular location">
    <subcellularLocation>
        <location evidence="1 8">Cell membrane</location>
        <topology evidence="1 8">Peripheral membrane protein</topology>
    </subcellularLocation>
</comment>
<keyword evidence="7 8" id="KW-0066">ATP synthesis</keyword>
<comment type="caution">
    <text evidence="11">The sequence shown here is derived from an EMBL/GenBank/DDBJ whole genome shotgun (WGS) entry which is preliminary data.</text>
</comment>
<dbReference type="GO" id="GO:0046933">
    <property type="term" value="F:proton-transporting ATP synthase activity, rotational mechanism"/>
    <property type="evidence" value="ECO:0007669"/>
    <property type="project" value="UniProtKB-UniRule"/>
</dbReference>
<dbReference type="Pfam" id="PF02823">
    <property type="entry name" value="ATP-synt_DE_N"/>
    <property type="match status" value="1"/>
</dbReference>
<evidence type="ECO:0000256" key="1">
    <source>
        <dbReference type="ARBA" id="ARBA00004202"/>
    </source>
</evidence>
<dbReference type="NCBIfam" id="NF009977">
    <property type="entry name" value="PRK13442.1"/>
    <property type="match status" value="1"/>
</dbReference>
<comment type="function">
    <text evidence="8">Produces ATP from ADP in the presence of a proton gradient across the membrane.</text>
</comment>
<keyword evidence="6 8" id="KW-0139">CF(1)</keyword>
<organism evidence="11 12">
    <name type="scientific">Arsenicicoccus cauae</name>
    <dbReference type="NCBI Taxonomy" id="2663847"/>
    <lineage>
        <taxon>Bacteria</taxon>
        <taxon>Bacillati</taxon>
        <taxon>Actinomycetota</taxon>
        <taxon>Actinomycetes</taxon>
        <taxon>Micrococcales</taxon>
        <taxon>Intrasporangiaceae</taxon>
        <taxon>Arsenicicoccus</taxon>
    </lineage>
</organism>
<keyword evidence="8" id="KW-0375">Hydrogen ion transport</keyword>
<gene>
    <name evidence="8" type="primary">atpC</name>
    <name evidence="11" type="ORF">GGG17_09795</name>
</gene>
<dbReference type="RefSeq" id="WP_019285651.1">
    <property type="nucleotide sequence ID" value="NZ_CP171001.1"/>
</dbReference>
<dbReference type="SUPFAM" id="SSF51344">
    <property type="entry name" value="Epsilon subunit of F1F0-ATP synthase N-terminal domain"/>
    <property type="match status" value="1"/>
</dbReference>
<evidence type="ECO:0000313" key="12">
    <source>
        <dbReference type="Proteomes" id="UP000431092"/>
    </source>
</evidence>
<reference evidence="11 12" key="1">
    <citation type="submission" date="2019-11" db="EMBL/GenBank/DDBJ databases">
        <title>Whole genome sequencing identifies a novel species of the genus Arsenicicoccus isolated from human blood.</title>
        <authorList>
            <person name="Jeong J.H."/>
            <person name="Kweon O.J."/>
            <person name="Kim H.R."/>
            <person name="Kim T.-H."/>
            <person name="Ha S.-M."/>
            <person name="Lee M.-K."/>
        </authorList>
    </citation>
    <scope>NUCLEOTIDE SEQUENCE [LARGE SCALE GENOMIC DNA]</scope>
    <source>
        <strain evidence="11 12">MKL-02</strain>
    </source>
</reference>
<dbReference type="InterPro" id="IPR020546">
    <property type="entry name" value="ATP_synth_F1_dsu/esu_N"/>
</dbReference>
<protein>
    <recommendedName>
        <fullName evidence="8">ATP synthase epsilon chain</fullName>
    </recommendedName>
    <alternativeName>
        <fullName evidence="8">ATP synthase F1 sector epsilon subunit</fullName>
    </alternativeName>
    <alternativeName>
        <fullName evidence="8">F-ATPase epsilon subunit</fullName>
    </alternativeName>
</protein>
<dbReference type="CDD" id="cd12152">
    <property type="entry name" value="F1-ATPase_delta"/>
    <property type="match status" value="1"/>
</dbReference>
<evidence type="ECO:0000259" key="10">
    <source>
        <dbReference type="Pfam" id="PF02823"/>
    </source>
</evidence>
<comment type="similarity">
    <text evidence="2 8 9">Belongs to the ATPase epsilon chain family.</text>
</comment>
<keyword evidence="5 8" id="KW-0472">Membrane</keyword>
<keyword evidence="3 8" id="KW-0813">Transport</keyword>
<dbReference type="GO" id="GO:0005886">
    <property type="term" value="C:plasma membrane"/>
    <property type="evidence" value="ECO:0007669"/>
    <property type="project" value="UniProtKB-SubCell"/>
</dbReference>
<comment type="subunit">
    <text evidence="8 9">F-type ATPases have 2 components, CF(1) - the catalytic core - and CF(0) - the membrane proton channel. CF(1) has five subunits: alpha(3), beta(3), gamma(1), delta(1), epsilon(1). CF(0) has three main subunits: a, b and c.</text>
</comment>
<evidence type="ECO:0000256" key="2">
    <source>
        <dbReference type="ARBA" id="ARBA00005712"/>
    </source>
</evidence>
<sequence length="92" mass="9719">MPLQVQLVSADRPVWEGEASAVTARTTEGELGILPGHAPLLGVLVEGQVSITSGEGRQVVQIDSGFLSVHDDKVTLVAEHVDTDAAPRAERH</sequence>
<dbReference type="Proteomes" id="UP000431092">
    <property type="component" value="Unassembled WGS sequence"/>
</dbReference>
<dbReference type="Gene3D" id="2.60.15.10">
    <property type="entry name" value="F0F1 ATP synthase delta/epsilon subunit, N-terminal"/>
    <property type="match status" value="1"/>
</dbReference>
<dbReference type="PANTHER" id="PTHR13822:SF10">
    <property type="entry name" value="ATP SYNTHASE EPSILON CHAIN, CHLOROPLASTIC"/>
    <property type="match status" value="1"/>
</dbReference>
<dbReference type="NCBIfam" id="TIGR01216">
    <property type="entry name" value="ATP_synt_epsi"/>
    <property type="match status" value="1"/>
</dbReference>